<gene>
    <name evidence="13" type="ORF">GUJ93_ZPchr0001g30915</name>
</gene>
<dbReference type="OrthoDB" id="2015640at2759"/>
<dbReference type="PROSITE" id="PS51485">
    <property type="entry name" value="PHYTOCYANIN"/>
    <property type="match status" value="1"/>
</dbReference>
<evidence type="ECO:0000256" key="9">
    <source>
        <dbReference type="ARBA" id="ARBA00037868"/>
    </source>
</evidence>
<evidence type="ECO:0000256" key="3">
    <source>
        <dbReference type="ARBA" id="ARBA00022729"/>
    </source>
</evidence>
<dbReference type="PANTHER" id="PTHR33021:SF185">
    <property type="entry name" value="EARLY NODULIN-LIKE PROTEIN 3-RELATED"/>
    <property type="match status" value="1"/>
</dbReference>
<evidence type="ECO:0000256" key="4">
    <source>
        <dbReference type="ARBA" id="ARBA00023136"/>
    </source>
</evidence>
<proteinExistence type="inferred from homology"/>
<evidence type="ECO:0000256" key="7">
    <source>
        <dbReference type="ARBA" id="ARBA00023288"/>
    </source>
</evidence>
<dbReference type="PROSITE" id="PS51257">
    <property type="entry name" value="PROKAR_LIPOPROTEIN"/>
    <property type="match status" value="1"/>
</dbReference>
<dbReference type="PANTHER" id="PTHR33021">
    <property type="entry name" value="BLUE COPPER PROTEIN"/>
    <property type="match status" value="1"/>
</dbReference>
<keyword evidence="2" id="KW-0336">GPI-anchor</keyword>
<feature type="compositionally biased region" description="Pro residues" evidence="10">
    <location>
        <begin position="134"/>
        <end position="162"/>
    </location>
</feature>
<evidence type="ECO:0000256" key="2">
    <source>
        <dbReference type="ARBA" id="ARBA00022622"/>
    </source>
</evidence>
<evidence type="ECO:0000256" key="10">
    <source>
        <dbReference type="SAM" id="MobiDB-lite"/>
    </source>
</evidence>
<evidence type="ECO:0000256" key="11">
    <source>
        <dbReference type="SAM" id="SignalP"/>
    </source>
</evidence>
<comment type="subcellular location">
    <subcellularLocation>
        <location evidence="9">Endomembrane system</location>
        <topology evidence="9">Lipid-anchor</topology>
    </subcellularLocation>
    <subcellularLocation>
        <location evidence="1">Membrane</location>
        <topology evidence="1">Lipid-anchor</topology>
        <topology evidence="1">GPI-anchor</topology>
    </subcellularLocation>
</comment>
<feature type="domain" description="Phytocyanin" evidence="12">
    <location>
        <begin position="27"/>
        <end position="128"/>
    </location>
</feature>
<comment type="caution">
    <text evidence="13">The sequence shown here is derived from an EMBL/GenBank/DDBJ whole genome shotgun (WGS) entry which is preliminary data.</text>
</comment>
<feature type="signal peptide" evidence="11">
    <location>
        <begin position="1"/>
        <end position="26"/>
    </location>
</feature>
<dbReference type="GO" id="GO:0009055">
    <property type="term" value="F:electron transfer activity"/>
    <property type="evidence" value="ECO:0007669"/>
    <property type="project" value="InterPro"/>
</dbReference>
<keyword evidence="3 11" id="KW-0732">Signal</keyword>
<dbReference type="GO" id="GO:0012505">
    <property type="term" value="C:endomembrane system"/>
    <property type="evidence" value="ECO:0007669"/>
    <property type="project" value="UniProtKB-SubCell"/>
</dbReference>
<feature type="compositionally biased region" description="Low complexity" evidence="10">
    <location>
        <begin position="163"/>
        <end position="179"/>
    </location>
</feature>
<reference evidence="13" key="2">
    <citation type="submission" date="2021-02" db="EMBL/GenBank/DDBJ databases">
        <authorList>
            <person name="Kimball J.A."/>
            <person name="Haas M.W."/>
            <person name="Macchietto M."/>
            <person name="Kono T."/>
            <person name="Duquette J."/>
            <person name="Shao M."/>
        </authorList>
    </citation>
    <scope>NUCLEOTIDE SEQUENCE</scope>
    <source>
        <tissue evidence="13">Fresh leaf tissue</tissue>
    </source>
</reference>
<dbReference type="FunFam" id="2.60.40.420:FF:000010">
    <property type="entry name" value="Early nodulin-like protein 1"/>
    <property type="match status" value="1"/>
</dbReference>
<feature type="chain" id="PRO_5035171629" description="Phytocyanin domain-containing protein" evidence="11">
    <location>
        <begin position="27"/>
        <end position="235"/>
    </location>
</feature>
<dbReference type="CDD" id="cd11019">
    <property type="entry name" value="OsENODL1_like"/>
    <property type="match status" value="1"/>
</dbReference>
<evidence type="ECO:0000256" key="1">
    <source>
        <dbReference type="ARBA" id="ARBA00004589"/>
    </source>
</evidence>
<keyword evidence="6" id="KW-0325">Glycoprotein</keyword>
<feature type="region of interest" description="Disordered" evidence="10">
    <location>
        <begin position="132"/>
        <end position="217"/>
    </location>
</feature>
<accession>A0A8J5VSN9</accession>
<evidence type="ECO:0000313" key="14">
    <source>
        <dbReference type="Proteomes" id="UP000729402"/>
    </source>
</evidence>
<comment type="similarity">
    <text evidence="8">Belongs to the early nodulin-like (ENODL) family.</text>
</comment>
<evidence type="ECO:0000313" key="13">
    <source>
        <dbReference type="EMBL" id="KAG8052909.1"/>
    </source>
</evidence>
<protein>
    <recommendedName>
        <fullName evidence="12">Phytocyanin domain-containing protein</fullName>
    </recommendedName>
</protein>
<name>A0A8J5VSN9_ZIZPA</name>
<dbReference type="EMBL" id="JAAALK010000288">
    <property type="protein sequence ID" value="KAG8052909.1"/>
    <property type="molecule type" value="Genomic_DNA"/>
</dbReference>
<dbReference type="AlphaFoldDB" id="A0A8J5VSN9"/>
<organism evidence="13 14">
    <name type="scientific">Zizania palustris</name>
    <name type="common">Northern wild rice</name>
    <dbReference type="NCBI Taxonomy" id="103762"/>
    <lineage>
        <taxon>Eukaryota</taxon>
        <taxon>Viridiplantae</taxon>
        <taxon>Streptophyta</taxon>
        <taxon>Embryophyta</taxon>
        <taxon>Tracheophyta</taxon>
        <taxon>Spermatophyta</taxon>
        <taxon>Magnoliopsida</taxon>
        <taxon>Liliopsida</taxon>
        <taxon>Poales</taxon>
        <taxon>Poaceae</taxon>
        <taxon>BOP clade</taxon>
        <taxon>Oryzoideae</taxon>
        <taxon>Oryzeae</taxon>
        <taxon>Zizaniinae</taxon>
        <taxon>Zizania</taxon>
    </lineage>
</organism>
<dbReference type="InterPro" id="IPR003245">
    <property type="entry name" value="Phytocyanin_dom"/>
</dbReference>
<evidence type="ECO:0000256" key="5">
    <source>
        <dbReference type="ARBA" id="ARBA00023157"/>
    </source>
</evidence>
<evidence type="ECO:0000256" key="6">
    <source>
        <dbReference type="ARBA" id="ARBA00023180"/>
    </source>
</evidence>
<dbReference type="GO" id="GO:0005886">
    <property type="term" value="C:plasma membrane"/>
    <property type="evidence" value="ECO:0007669"/>
    <property type="project" value="TreeGrafter"/>
</dbReference>
<sequence>MAMARRIAGVAVLVVVFVLAASGCKAFDFNVGGNGVWAPNPAEPFNRWAERTRFQVNDRLVFRYRKEEDSVAVVSQSHYDACNATEPLQRLDGGDSVFVFNHSGPFFFISGDARRCQAGERLIVVVLAVRSNTPSPPTSPTPPSPPVPAPSPHSMPPPPPAPGTNGTTASPPVVPALAPCSPPPSPAVENSTAPAPGTANATASPPPPPPPSSASALRGGTLLLLLVIVGAMSFV</sequence>
<keyword evidence="4" id="KW-0472">Membrane</keyword>
<keyword evidence="14" id="KW-1185">Reference proteome</keyword>
<feature type="compositionally biased region" description="Low complexity" evidence="10">
    <location>
        <begin position="187"/>
        <end position="203"/>
    </location>
</feature>
<keyword evidence="5" id="KW-1015">Disulfide bond</keyword>
<dbReference type="GO" id="GO:0098552">
    <property type="term" value="C:side of membrane"/>
    <property type="evidence" value="ECO:0007669"/>
    <property type="project" value="UniProtKB-KW"/>
</dbReference>
<dbReference type="InterPro" id="IPR039391">
    <property type="entry name" value="Phytocyanin-like"/>
</dbReference>
<dbReference type="Proteomes" id="UP000729402">
    <property type="component" value="Unassembled WGS sequence"/>
</dbReference>
<evidence type="ECO:0000256" key="8">
    <source>
        <dbReference type="ARBA" id="ARBA00035011"/>
    </source>
</evidence>
<dbReference type="Pfam" id="PF02298">
    <property type="entry name" value="Cu_bind_like"/>
    <property type="match status" value="1"/>
</dbReference>
<dbReference type="InterPro" id="IPR041846">
    <property type="entry name" value="ENL_dom"/>
</dbReference>
<keyword evidence="7" id="KW-0449">Lipoprotein</keyword>
<evidence type="ECO:0000259" key="12">
    <source>
        <dbReference type="PROSITE" id="PS51485"/>
    </source>
</evidence>
<reference evidence="13" key="1">
    <citation type="journal article" date="2021" name="bioRxiv">
        <title>Whole Genome Assembly and Annotation of Northern Wild Rice, Zizania palustris L., Supports a Whole Genome Duplication in the Zizania Genus.</title>
        <authorList>
            <person name="Haas M."/>
            <person name="Kono T."/>
            <person name="Macchietto M."/>
            <person name="Millas R."/>
            <person name="McGilp L."/>
            <person name="Shao M."/>
            <person name="Duquette J."/>
            <person name="Hirsch C.N."/>
            <person name="Kimball J."/>
        </authorList>
    </citation>
    <scope>NUCLEOTIDE SEQUENCE</scope>
    <source>
        <tissue evidence="13">Fresh leaf tissue</tissue>
    </source>
</reference>